<evidence type="ECO:0000313" key="3">
    <source>
        <dbReference type="Proteomes" id="UP000075886"/>
    </source>
</evidence>
<feature type="region of interest" description="Disordered" evidence="1">
    <location>
        <begin position="119"/>
        <end position="150"/>
    </location>
</feature>
<name>A0A182QSF2_9DIPT</name>
<reference evidence="2" key="2">
    <citation type="submission" date="2020-05" db="UniProtKB">
        <authorList>
            <consortium name="EnsemblMetazoa"/>
        </authorList>
    </citation>
    <scope>IDENTIFICATION</scope>
    <source>
        <strain evidence="2">FAR1</strain>
    </source>
</reference>
<dbReference type="VEuPathDB" id="VectorBase:AFAF015908"/>
<dbReference type="EnsemblMetazoa" id="AFAF015908-RA">
    <property type="protein sequence ID" value="AFAF015908-PA"/>
    <property type="gene ID" value="AFAF015908"/>
</dbReference>
<protein>
    <submittedName>
        <fullName evidence="2">Uncharacterized protein</fullName>
    </submittedName>
</protein>
<evidence type="ECO:0000256" key="1">
    <source>
        <dbReference type="SAM" id="MobiDB-lite"/>
    </source>
</evidence>
<proteinExistence type="predicted"/>
<reference evidence="3" key="1">
    <citation type="submission" date="2014-01" db="EMBL/GenBank/DDBJ databases">
        <title>The Genome Sequence of Anopheles farauti FAR1 (V2).</title>
        <authorList>
            <consortium name="The Broad Institute Genomics Platform"/>
            <person name="Neafsey D.E."/>
            <person name="Besansky N."/>
            <person name="Howell P."/>
            <person name="Walton C."/>
            <person name="Young S.K."/>
            <person name="Zeng Q."/>
            <person name="Gargeya S."/>
            <person name="Fitzgerald M."/>
            <person name="Haas B."/>
            <person name="Abouelleil A."/>
            <person name="Allen A.W."/>
            <person name="Alvarado L."/>
            <person name="Arachchi H.M."/>
            <person name="Berlin A.M."/>
            <person name="Chapman S.B."/>
            <person name="Gainer-Dewar J."/>
            <person name="Goldberg J."/>
            <person name="Griggs A."/>
            <person name="Gujja S."/>
            <person name="Hansen M."/>
            <person name="Howarth C."/>
            <person name="Imamovic A."/>
            <person name="Ireland A."/>
            <person name="Larimer J."/>
            <person name="McCowan C."/>
            <person name="Murphy C."/>
            <person name="Pearson M."/>
            <person name="Poon T.W."/>
            <person name="Priest M."/>
            <person name="Roberts A."/>
            <person name="Saif S."/>
            <person name="Shea T."/>
            <person name="Sisk P."/>
            <person name="Sykes S."/>
            <person name="Wortman J."/>
            <person name="Nusbaum C."/>
            <person name="Birren B."/>
        </authorList>
    </citation>
    <scope>NUCLEOTIDE SEQUENCE [LARGE SCALE GENOMIC DNA]</scope>
    <source>
        <strain evidence="3">FAR1</strain>
    </source>
</reference>
<accession>A0A182QSF2</accession>
<dbReference type="EMBL" id="AXCN02002085">
    <property type="status" value="NOT_ANNOTATED_CDS"/>
    <property type="molecule type" value="Genomic_DNA"/>
</dbReference>
<dbReference type="AlphaFoldDB" id="A0A182QSF2"/>
<sequence length="275" mass="31475">MLCASKAHPNEKVHLREALRRYVSSHSSILVCGGPLPKRTRYARELLLSRCCLFVLMIFCWQQTTAQPGSWADTAKAYESEESYDDADGDYDENEEGVQQHHITEALKHGVFHPHAGDESEEFEYEEQHRHIPNAVPDSDESSEDHSDSFGHSDLFAQIAAAQLAHGKKQKKGKQANVPPVTITVPYPVHVERKVPVFIEKKVPVYIEKKVEVPVDRPYEVPVPVKVPVIEKEVIHVPKPIVFNVDRPYPVYVQRTVFVDKYRPFKVLIKSRTRY</sequence>
<dbReference type="Proteomes" id="UP000075886">
    <property type="component" value="Unassembled WGS sequence"/>
</dbReference>
<evidence type="ECO:0000313" key="2">
    <source>
        <dbReference type="EnsemblMetazoa" id="AFAF015908-PA"/>
    </source>
</evidence>
<dbReference type="STRING" id="69004.A0A182QSF2"/>
<organism evidence="2 3">
    <name type="scientific">Anopheles farauti</name>
    <dbReference type="NCBI Taxonomy" id="69004"/>
    <lineage>
        <taxon>Eukaryota</taxon>
        <taxon>Metazoa</taxon>
        <taxon>Ecdysozoa</taxon>
        <taxon>Arthropoda</taxon>
        <taxon>Hexapoda</taxon>
        <taxon>Insecta</taxon>
        <taxon>Pterygota</taxon>
        <taxon>Neoptera</taxon>
        <taxon>Endopterygota</taxon>
        <taxon>Diptera</taxon>
        <taxon>Nematocera</taxon>
        <taxon>Culicoidea</taxon>
        <taxon>Culicidae</taxon>
        <taxon>Anophelinae</taxon>
        <taxon>Anopheles</taxon>
    </lineage>
</organism>
<keyword evidence="3" id="KW-1185">Reference proteome</keyword>